<feature type="region of interest" description="Disordered" evidence="1">
    <location>
        <begin position="1"/>
        <end position="29"/>
    </location>
</feature>
<feature type="compositionally biased region" description="Basic residues" evidence="1">
    <location>
        <begin position="1"/>
        <end position="12"/>
    </location>
</feature>
<evidence type="ECO:0000256" key="1">
    <source>
        <dbReference type="SAM" id="MobiDB-lite"/>
    </source>
</evidence>
<evidence type="ECO:0000313" key="2">
    <source>
        <dbReference type="EMBL" id="MBX41104.1"/>
    </source>
</evidence>
<dbReference type="EMBL" id="GGEC01060620">
    <property type="protein sequence ID" value="MBX41104.1"/>
    <property type="molecule type" value="Transcribed_RNA"/>
</dbReference>
<name>A0A2P2NF56_RHIMU</name>
<proteinExistence type="predicted"/>
<accession>A0A2P2NF56</accession>
<organism evidence="2">
    <name type="scientific">Rhizophora mucronata</name>
    <name type="common">Asiatic mangrove</name>
    <dbReference type="NCBI Taxonomy" id="61149"/>
    <lineage>
        <taxon>Eukaryota</taxon>
        <taxon>Viridiplantae</taxon>
        <taxon>Streptophyta</taxon>
        <taxon>Embryophyta</taxon>
        <taxon>Tracheophyta</taxon>
        <taxon>Spermatophyta</taxon>
        <taxon>Magnoliopsida</taxon>
        <taxon>eudicotyledons</taxon>
        <taxon>Gunneridae</taxon>
        <taxon>Pentapetalae</taxon>
        <taxon>rosids</taxon>
        <taxon>fabids</taxon>
        <taxon>Malpighiales</taxon>
        <taxon>Rhizophoraceae</taxon>
        <taxon>Rhizophora</taxon>
    </lineage>
</organism>
<protein>
    <submittedName>
        <fullName evidence="2">Uncharacterized protein</fullName>
    </submittedName>
</protein>
<reference evidence="2" key="1">
    <citation type="submission" date="2018-02" db="EMBL/GenBank/DDBJ databases">
        <title>Rhizophora mucronata_Transcriptome.</title>
        <authorList>
            <person name="Meera S.P."/>
            <person name="Sreeshan A."/>
            <person name="Augustine A."/>
        </authorList>
    </citation>
    <scope>NUCLEOTIDE SEQUENCE</scope>
    <source>
        <tissue evidence="2">Leaf</tissue>
    </source>
</reference>
<sequence length="29" mass="3132">MLPPQRKAKKKMSSNTTCSGNALLPDQSV</sequence>
<dbReference type="AlphaFoldDB" id="A0A2P2NF56"/>